<feature type="transmembrane region" description="Helical" evidence="6">
    <location>
        <begin position="52"/>
        <end position="77"/>
    </location>
</feature>
<comment type="caution">
    <text evidence="8">The sequence shown here is derived from an EMBL/GenBank/DDBJ whole genome shotgun (WGS) entry which is preliminary data.</text>
</comment>
<comment type="subcellular location">
    <subcellularLocation>
        <location evidence="1">Cell membrane</location>
        <topology evidence="1">Multi-pass membrane protein</topology>
    </subcellularLocation>
</comment>
<evidence type="ECO:0000313" key="8">
    <source>
        <dbReference type="EMBL" id="PIR88336.1"/>
    </source>
</evidence>
<dbReference type="EMBL" id="PFBB01000031">
    <property type="protein sequence ID" value="PIR88336.1"/>
    <property type="molecule type" value="Genomic_DNA"/>
</dbReference>
<feature type="domain" description="VTT" evidence="7">
    <location>
        <begin position="32"/>
        <end position="156"/>
    </location>
</feature>
<evidence type="ECO:0000259" key="7">
    <source>
        <dbReference type="Pfam" id="PF09335"/>
    </source>
</evidence>
<dbReference type="AlphaFoldDB" id="A0A2H0URN1"/>
<feature type="transmembrane region" description="Helical" evidence="6">
    <location>
        <begin position="136"/>
        <end position="154"/>
    </location>
</feature>
<feature type="transmembrane region" description="Helical" evidence="6">
    <location>
        <begin position="166"/>
        <end position="189"/>
    </location>
</feature>
<accession>A0A2H0URN1</accession>
<name>A0A2H0URN1_9BACT</name>
<dbReference type="PANTHER" id="PTHR42709:SF6">
    <property type="entry name" value="UNDECAPRENYL PHOSPHATE TRANSPORTER A"/>
    <property type="match status" value="1"/>
</dbReference>
<organism evidence="8 9">
    <name type="scientific">Candidatus Harrisonbacteria bacterium CG10_big_fil_rev_8_21_14_0_10_44_23</name>
    <dbReference type="NCBI Taxonomy" id="1974585"/>
    <lineage>
        <taxon>Bacteria</taxon>
        <taxon>Candidatus Harrisoniibacteriota</taxon>
    </lineage>
</organism>
<evidence type="ECO:0000256" key="1">
    <source>
        <dbReference type="ARBA" id="ARBA00004651"/>
    </source>
</evidence>
<keyword evidence="5 6" id="KW-0472">Membrane</keyword>
<gene>
    <name evidence="8" type="ORF">COU09_02785</name>
</gene>
<dbReference type="InterPro" id="IPR032816">
    <property type="entry name" value="VTT_dom"/>
</dbReference>
<dbReference type="Proteomes" id="UP000229615">
    <property type="component" value="Unassembled WGS sequence"/>
</dbReference>
<protein>
    <recommendedName>
        <fullName evidence="7">VTT domain-containing protein</fullName>
    </recommendedName>
</protein>
<dbReference type="GO" id="GO:0005886">
    <property type="term" value="C:plasma membrane"/>
    <property type="evidence" value="ECO:0007669"/>
    <property type="project" value="UniProtKB-SubCell"/>
</dbReference>
<evidence type="ECO:0000313" key="9">
    <source>
        <dbReference type="Proteomes" id="UP000229615"/>
    </source>
</evidence>
<dbReference type="InterPro" id="IPR051311">
    <property type="entry name" value="DedA_domain"/>
</dbReference>
<evidence type="ECO:0000256" key="3">
    <source>
        <dbReference type="ARBA" id="ARBA00022692"/>
    </source>
</evidence>
<dbReference type="Pfam" id="PF09335">
    <property type="entry name" value="VTT_dom"/>
    <property type="match status" value="1"/>
</dbReference>
<evidence type="ECO:0000256" key="4">
    <source>
        <dbReference type="ARBA" id="ARBA00022989"/>
    </source>
</evidence>
<dbReference type="PANTHER" id="PTHR42709">
    <property type="entry name" value="ALKALINE PHOSPHATASE LIKE PROTEIN"/>
    <property type="match status" value="1"/>
</dbReference>
<keyword evidence="3 6" id="KW-0812">Transmembrane</keyword>
<evidence type="ECO:0000256" key="2">
    <source>
        <dbReference type="ARBA" id="ARBA00022475"/>
    </source>
</evidence>
<evidence type="ECO:0000256" key="6">
    <source>
        <dbReference type="SAM" id="Phobius"/>
    </source>
</evidence>
<feature type="transmembrane region" description="Helical" evidence="6">
    <location>
        <begin position="12"/>
        <end position="32"/>
    </location>
</feature>
<sequence>MPADLVAYISQYGYLTIFVLVFLQEIGVPNPVPNELVLLFSGYLTSIGELTLFGVLTTVILADFIGTALLYFVFYNIGHHILKKERRFIPREKINRVLEKLKKRGQWGIYLGRLIPYLRGYTSVAAGLLRIEPQRYLTAVFLSAITWSGGYAIAGRLLGARYESVIQHVGIGNILIGAIILLLIIVFVIPRMFKLLKKEKVILGSTEESQGDHSQEV</sequence>
<proteinExistence type="predicted"/>
<keyword evidence="2" id="KW-1003">Cell membrane</keyword>
<keyword evidence="4 6" id="KW-1133">Transmembrane helix</keyword>
<evidence type="ECO:0000256" key="5">
    <source>
        <dbReference type="ARBA" id="ARBA00023136"/>
    </source>
</evidence>
<reference evidence="9" key="1">
    <citation type="submission" date="2017-09" db="EMBL/GenBank/DDBJ databases">
        <title>Depth-based differentiation of microbial function through sediment-hosted aquifers and enrichment of novel symbionts in the deep terrestrial subsurface.</title>
        <authorList>
            <person name="Probst A.J."/>
            <person name="Ladd B."/>
            <person name="Jarett J.K."/>
            <person name="Geller-Mcgrath D.E."/>
            <person name="Sieber C.M.K."/>
            <person name="Emerson J.B."/>
            <person name="Anantharaman K."/>
            <person name="Thomas B.C."/>
            <person name="Malmstrom R."/>
            <person name="Stieglmeier M."/>
            <person name="Klingl A."/>
            <person name="Woyke T."/>
            <person name="Ryan C.M."/>
            <person name="Banfield J.F."/>
        </authorList>
    </citation>
    <scope>NUCLEOTIDE SEQUENCE [LARGE SCALE GENOMIC DNA]</scope>
</reference>